<protein>
    <submittedName>
        <fullName evidence="2">Uncharacterized protein</fullName>
    </submittedName>
</protein>
<evidence type="ECO:0000313" key="1">
    <source>
        <dbReference type="Proteomes" id="UP000887580"/>
    </source>
</evidence>
<sequence>MSSKYKSDKIASRTMWITSRSLYHQLTRVLTELDNESLSEELVKNLRDNIQHITKPLTNKPKNASQRNLLEPTKTVILANGQKFVLNQVISDEAKILSDLFDVNEIDAVELILTGELQTRNFNTLPRGLCAVVCYYEAHRHFILILKMLLRLKSVADDMMPTILVEFVDSLLKDKELFKRVLYILQNFNVKSEFEKLQKPTVNGLGTVEHQRALMECIEDIEKSCYEILCIFCHNSLIELQAEILDLLFTALRAVPLEQDSLRFSTANLAIWTSILVFINPSRLKHSQNIQQIFEIFRKNLYEKWNNPTCCASIAFCFSIAVRCSRNYPGGFRNQIPLEESKLLDTALDNCALQFIRSCIIDVRDYASFEVTVDIIDSFIKSFLCYFQDKNQELFNICEDELSGINETDEDYIKKPNLYYLKFLDMVTHAYSADSSKVASLCEQFTLSKYTPLVNFLTNARSIASPRLFIPYIEMIKTFCKTERIAQFVFEIFTGDERSMLSWDRLFSGLSQYLNDFNGKQRQLNWQTKPSTLPQKIGTTELAGILTFLRLAKIVAEKSDNARLGFYGSHRWNVIEIATGMLIEPFPATLKGVLYEFLASLAIDERASMRIWSSLIQKKICTFDNNALHGIQDEFQKEKVSGIYNCTMGFLKLISRLLSRKNVPTSKELTPYLQFITGSIMGTFNDGKFSNTDQLYLMLTLCIDSIYQLLRHFYITTESVSSNKTQVYILGEILNDSELCRTILLILTECSNRIEDYSPKNEFRDKLSLACLRLLSVAVGHRQSFIVAIRKSGVSKLVSTLEKLFLSPLAIKANTTYLNVLMSFVSTSENLIKHTFFVVKILQELTSQRPSLQAQLVSVLFSQKELYQSIFTRLTSVYDDEISISPNDIPLFDLPDANETTKTPRLRGEIARLITEIFIDSLEADPTKPNLAYLFCGFDLQNIGTSILTTMDTVGESTSCLQSFINITEIFIAHSDPFNASFAALFEPTLRFFLRMLSFKTESSAVMLRYLRVNYDLIYRLTTSSTFQKIDYIDNVHGDLTTTTQQQQHLTTTFIDINQPSCTDPIFRRAVQGIILQLSAIELTSLLAMGQTSEPQKYYSILFSPAIQHILVEDGDESSTISAPMKELPLIWALLENSKADCDKLPLPALQKFDDRRVDEILEICLRDNGIGVEQYDVLYLQFLLITEIDSIISAEIKDIEMECQSILRYCTRYNARRLVEASCVHLLSGWVAVINTLAYFAPVNFIEVETQRLYLIDALFLILKYTGDIKVNDAVAGGISNTVYRLVSSIADLVALDSSIENRRLQLGEILTQLFHYLISSDYAKCVSFKLDLYGSIMKIFTLCSYKNDEEIKLQNGDISMGALESILTERKKNFSSWGSIFAGLSENVISAICDDINFAPFQLK</sequence>
<dbReference type="Proteomes" id="UP000887580">
    <property type="component" value="Unplaced"/>
</dbReference>
<organism evidence="1 2">
    <name type="scientific">Panagrolaimus sp. PS1159</name>
    <dbReference type="NCBI Taxonomy" id="55785"/>
    <lineage>
        <taxon>Eukaryota</taxon>
        <taxon>Metazoa</taxon>
        <taxon>Ecdysozoa</taxon>
        <taxon>Nematoda</taxon>
        <taxon>Chromadorea</taxon>
        <taxon>Rhabditida</taxon>
        <taxon>Tylenchina</taxon>
        <taxon>Panagrolaimomorpha</taxon>
        <taxon>Panagrolaimoidea</taxon>
        <taxon>Panagrolaimidae</taxon>
        <taxon>Panagrolaimus</taxon>
    </lineage>
</organism>
<evidence type="ECO:0000313" key="2">
    <source>
        <dbReference type="WBParaSite" id="PS1159_v2.g657.t1"/>
    </source>
</evidence>
<accession>A0AC35GM85</accession>
<dbReference type="WBParaSite" id="PS1159_v2.g657.t1">
    <property type="protein sequence ID" value="PS1159_v2.g657.t1"/>
    <property type="gene ID" value="PS1159_v2.g657"/>
</dbReference>
<reference evidence="2" key="1">
    <citation type="submission" date="2022-11" db="UniProtKB">
        <authorList>
            <consortium name="WormBaseParasite"/>
        </authorList>
    </citation>
    <scope>IDENTIFICATION</scope>
</reference>
<name>A0AC35GM85_9BILA</name>
<proteinExistence type="predicted"/>